<sequence>MLVAGVAWRYPARVSSCVELLCPPREESADLYNERQSLLCPPRPSAAAPRPSLARPASLSRPFSLAGLTRLCPDVTSLSSPVEGRSGVSLSPCLPFPALPASHHHPTPIPPRHYLCANVSRAFLSSYEFVKCTFSSSCLGERAVVALVFTLMLDCVGGKKGGSLTRALVVWVGSHQALRLARMV</sequence>
<keyword evidence="2" id="KW-1185">Reference proteome</keyword>
<evidence type="ECO:0000313" key="2">
    <source>
        <dbReference type="Proteomes" id="UP000324222"/>
    </source>
</evidence>
<dbReference type="Proteomes" id="UP000324222">
    <property type="component" value="Unassembled WGS sequence"/>
</dbReference>
<accession>A0A5B7EN55</accession>
<protein>
    <submittedName>
        <fullName evidence="1">Uncharacterized protein</fullName>
    </submittedName>
</protein>
<organism evidence="1 2">
    <name type="scientific">Portunus trituberculatus</name>
    <name type="common">Swimming crab</name>
    <name type="synonym">Neptunus trituberculatus</name>
    <dbReference type="NCBI Taxonomy" id="210409"/>
    <lineage>
        <taxon>Eukaryota</taxon>
        <taxon>Metazoa</taxon>
        <taxon>Ecdysozoa</taxon>
        <taxon>Arthropoda</taxon>
        <taxon>Crustacea</taxon>
        <taxon>Multicrustacea</taxon>
        <taxon>Malacostraca</taxon>
        <taxon>Eumalacostraca</taxon>
        <taxon>Eucarida</taxon>
        <taxon>Decapoda</taxon>
        <taxon>Pleocyemata</taxon>
        <taxon>Brachyura</taxon>
        <taxon>Eubrachyura</taxon>
        <taxon>Portunoidea</taxon>
        <taxon>Portunidae</taxon>
        <taxon>Portuninae</taxon>
        <taxon>Portunus</taxon>
    </lineage>
</organism>
<gene>
    <name evidence="1" type="ORF">E2C01_029048</name>
</gene>
<dbReference type="EMBL" id="VSRR010003313">
    <property type="protein sequence ID" value="MPC35622.1"/>
    <property type="molecule type" value="Genomic_DNA"/>
</dbReference>
<evidence type="ECO:0000313" key="1">
    <source>
        <dbReference type="EMBL" id="MPC35622.1"/>
    </source>
</evidence>
<comment type="caution">
    <text evidence="1">The sequence shown here is derived from an EMBL/GenBank/DDBJ whole genome shotgun (WGS) entry which is preliminary data.</text>
</comment>
<proteinExistence type="predicted"/>
<reference evidence="1 2" key="1">
    <citation type="submission" date="2019-05" db="EMBL/GenBank/DDBJ databases">
        <title>Another draft genome of Portunus trituberculatus and its Hox gene families provides insights of decapod evolution.</title>
        <authorList>
            <person name="Jeong J.-H."/>
            <person name="Song I."/>
            <person name="Kim S."/>
            <person name="Choi T."/>
            <person name="Kim D."/>
            <person name="Ryu S."/>
            <person name="Kim W."/>
        </authorList>
    </citation>
    <scope>NUCLEOTIDE SEQUENCE [LARGE SCALE GENOMIC DNA]</scope>
    <source>
        <tissue evidence="1">Muscle</tissue>
    </source>
</reference>
<name>A0A5B7EN55_PORTR</name>
<dbReference type="AlphaFoldDB" id="A0A5B7EN55"/>